<dbReference type="AlphaFoldDB" id="A0A2V3IJ45"/>
<dbReference type="InterPro" id="IPR016024">
    <property type="entry name" value="ARM-type_fold"/>
</dbReference>
<sequence length="1219" mass="135325">MADTAAALQAAKQALHQLHHANPGQIKQAEAALNQVSASLNSQSALTLADLLLHPPSNASPPSPAETMHSFHLLEQHVLPNFAQLPEPFRLHVRKFALRLLSADPRYSSLHTNKAVSFFTAIAIREWPQRYPTFIDDVLAMTPQIACRVLTHLSDDIYSFHSAIHPQRLGELRHAMALTISTTLPFITSAADKFHTTSNWTALHAAVQCLRSFLLWASLPVIFSMRVPQACLTLLSNPRDDVRNEVLNALVEFVDRHFPPTFIHEEGFDPDSAFRDVFYGLLNVAIQAPIVLAPLSRSFVPPTSAFPPLKKAWFESQPLQSVDEQAHEFTVKLFEVLSKLGTNHFHPSFLAPAEGQNQLSVRDRDLGAAFVDLMAAALSSPSYVLRSTVLSFFTTMTNVTFNMGYRSELSVFLVTRFLYAATAAVLKFSCHPDVDRYGDADYGGDEVNFKVARRKINGRLYGSLSVVAQILPEVGGLFVLSRLLSLVSLKPPSVGSHLDSGPRELAVICPDADGQSWNFGDFHGDRRTWRHCVDTMSPSCDVLCKGAWEKASADIKARMIAMQKQAFESIRGWSETDVLVPKTHALRVLSLLYIVQPSALDGCIEALGNLIDNPRTPNLARSRACVALRGLYQRLSRSKEAQIGRFANLLCDYAVNTLLNPKFREQDKTQLVEASVSCIMSIPNVKEAEQRIERMLLPLVDSLSSSKAQSLHQSPDTFLQFLVKGPPDEVTRVLCAFYVLSNSMQQIARPVAKRSEPGPVHGLLSHAIAPKAVEVICMLVITLHSFFNKSKFPADSVNEMRGSVLLPTCRDLVHAVNLDNKEVIRRVTIEHDSYEDHHKVFREGPSAHEERCYDILCSYGIDPPNPQFAWARETLQDIRICGYEIIRASILSGVTSSTLHLKAILTAICTDYQYMEPLHLLMLVVRVLNPMLSYTMTAIDPSFLQHVAQSDVPKLLHRTRDHIEASLRGVQTFSETASLDISRDCGRAWLRRSAANLIRAMFPPREKKESANSQAREYFPAPFQVPLLGDALSSLWISTCSVGQDSLEKTSLQFSLDTISHAAELAPKDKFLFFGPLLQVSLKAAVLKLGDSDSSVDAAVGSMLSIIRKWPAESERQLHVSLGQNGVLQGWISETIREIAETDQVSKPKKHRHVLRGLVTRIADHEGTSLKKKNKVCALPEKLVTVNLKRIAKRAKQDLDELELGEQALDSLFGGGDPL</sequence>
<dbReference type="GO" id="GO:0003723">
    <property type="term" value="F:RNA binding"/>
    <property type="evidence" value="ECO:0007669"/>
    <property type="project" value="TreeGrafter"/>
</dbReference>
<dbReference type="GO" id="GO:0006611">
    <property type="term" value="P:protein export from nucleus"/>
    <property type="evidence" value="ECO:0007669"/>
    <property type="project" value="InterPro"/>
</dbReference>
<dbReference type="SUPFAM" id="SSF48371">
    <property type="entry name" value="ARM repeat"/>
    <property type="match status" value="1"/>
</dbReference>
<dbReference type="Pfam" id="PF08389">
    <property type="entry name" value="Xpo1"/>
    <property type="match status" value="1"/>
</dbReference>
<dbReference type="PANTHER" id="PTHR11223:SF3">
    <property type="entry name" value="EXPORTIN-5"/>
    <property type="match status" value="1"/>
</dbReference>
<dbReference type="GO" id="GO:0006405">
    <property type="term" value="P:RNA export from nucleus"/>
    <property type="evidence" value="ECO:0007669"/>
    <property type="project" value="TreeGrafter"/>
</dbReference>
<evidence type="ECO:0000313" key="2">
    <source>
        <dbReference type="EMBL" id="PXF42125.1"/>
    </source>
</evidence>
<dbReference type="InterPro" id="IPR011989">
    <property type="entry name" value="ARM-like"/>
</dbReference>
<accession>A0A2V3IJ45</accession>
<evidence type="ECO:0000313" key="3">
    <source>
        <dbReference type="Proteomes" id="UP000247409"/>
    </source>
</evidence>
<proteinExistence type="predicted"/>
<dbReference type="Proteomes" id="UP000247409">
    <property type="component" value="Unassembled WGS sequence"/>
</dbReference>
<dbReference type="InterPro" id="IPR045065">
    <property type="entry name" value="XPO1/5"/>
</dbReference>
<comment type="caution">
    <text evidence="2">The sequence shown here is derived from an EMBL/GenBank/DDBJ whole genome shotgun (WGS) entry which is preliminary data.</text>
</comment>
<dbReference type="STRING" id="448386.A0A2V3IJ45"/>
<keyword evidence="3" id="KW-1185">Reference proteome</keyword>
<dbReference type="PANTHER" id="PTHR11223">
    <property type="entry name" value="EXPORTIN 1/5"/>
    <property type="match status" value="1"/>
</dbReference>
<dbReference type="InterPro" id="IPR013598">
    <property type="entry name" value="Exportin-1/Importin-b-like"/>
</dbReference>
<evidence type="ECO:0000259" key="1">
    <source>
        <dbReference type="Pfam" id="PF08389"/>
    </source>
</evidence>
<organism evidence="2 3">
    <name type="scientific">Gracilariopsis chorda</name>
    <dbReference type="NCBI Taxonomy" id="448386"/>
    <lineage>
        <taxon>Eukaryota</taxon>
        <taxon>Rhodophyta</taxon>
        <taxon>Florideophyceae</taxon>
        <taxon>Rhodymeniophycidae</taxon>
        <taxon>Gracilariales</taxon>
        <taxon>Gracilariaceae</taxon>
        <taxon>Gracilariopsis</taxon>
    </lineage>
</organism>
<dbReference type="Gene3D" id="1.25.10.10">
    <property type="entry name" value="Leucine-rich Repeat Variant"/>
    <property type="match status" value="1"/>
</dbReference>
<gene>
    <name evidence="2" type="ORF">BWQ96_08157</name>
</gene>
<feature type="domain" description="Exportin-1/Importin-beta-like" evidence="1">
    <location>
        <begin position="113"/>
        <end position="238"/>
    </location>
</feature>
<dbReference type="GO" id="GO:0042565">
    <property type="term" value="C:RNA nuclear export complex"/>
    <property type="evidence" value="ECO:0007669"/>
    <property type="project" value="TreeGrafter"/>
</dbReference>
<dbReference type="GO" id="GO:0005737">
    <property type="term" value="C:cytoplasm"/>
    <property type="evidence" value="ECO:0007669"/>
    <property type="project" value="TreeGrafter"/>
</dbReference>
<dbReference type="OrthoDB" id="2215036at2759"/>
<protein>
    <recommendedName>
        <fullName evidence="1">Exportin-1/Importin-beta-like domain-containing protein</fullName>
    </recommendedName>
</protein>
<name>A0A2V3IJ45_9FLOR</name>
<dbReference type="EMBL" id="NBIV01000176">
    <property type="protein sequence ID" value="PXF42125.1"/>
    <property type="molecule type" value="Genomic_DNA"/>
</dbReference>
<dbReference type="GO" id="GO:0005634">
    <property type="term" value="C:nucleus"/>
    <property type="evidence" value="ECO:0007669"/>
    <property type="project" value="TreeGrafter"/>
</dbReference>
<reference evidence="2 3" key="1">
    <citation type="journal article" date="2018" name="Mol. Biol. Evol.">
        <title>Analysis of the draft genome of the red seaweed Gracilariopsis chorda provides insights into genome size evolution in Rhodophyta.</title>
        <authorList>
            <person name="Lee J."/>
            <person name="Yang E.C."/>
            <person name="Graf L."/>
            <person name="Yang J.H."/>
            <person name="Qiu H."/>
            <person name="Zel Zion U."/>
            <person name="Chan C.X."/>
            <person name="Stephens T.G."/>
            <person name="Weber A.P.M."/>
            <person name="Boo G.H."/>
            <person name="Boo S.M."/>
            <person name="Kim K.M."/>
            <person name="Shin Y."/>
            <person name="Jung M."/>
            <person name="Lee S.J."/>
            <person name="Yim H.S."/>
            <person name="Lee J.H."/>
            <person name="Bhattacharya D."/>
            <person name="Yoon H.S."/>
        </authorList>
    </citation>
    <scope>NUCLEOTIDE SEQUENCE [LARGE SCALE GENOMIC DNA]</scope>
    <source>
        <strain evidence="2 3">SKKU-2015</strain>
        <tissue evidence="2">Whole body</tissue>
    </source>
</reference>
<dbReference type="GO" id="GO:0005049">
    <property type="term" value="F:nuclear export signal receptor activity"/>
    <property type="evidence" value="ECO:0007669"/>
    <property type="project" value="InterPro"/>
</dbReference>